<dbReference type="AlphaFoldDB" id="A0A897NM54"/>
<dbReference type="EMBL" id="CP064789">
    <property type="protein sequence ID" value="QSG11296.1"/>
    <property type="molecule type" value="Genomic_DNA"/>
</dbReference>
<sequence>MKRIFTLALLLAVVVTPITGPLAMSVSPVESAAAEETQDDCGVLEMISPGGCSPATYGDETQQEIDAAQDHLALYQEGRAMITQSKSFTDVMSNYITDTEDTAWLLAEQAVAEAYQNGSTEAEAKIAAKERVREYYATKQKNHLNAWENHIAAMQSMLNQTSTFTSDPTDLLYLGMGDVKFSTSAADEKVDSYTNLQVQTTDVTLVSGETVQTKQLQATLKVGGSSYGSATFDPISGVDAVAGPDDWGIIYADAFPEVNLRPSESDSDTYAHTPYMWPPRWRDPMTKLDATYSEVENETNTFVSNTYTDFQTDKINATDLLSKVNLMNNYQLDATGGNATFNDVVSALAASGMSTTDLGNTSYMGISYEPNHITNTTITRDGMLLSGSAPPNGSWEIGTEYHSDNITGSQSVATLDGDMHIINGTFTINEVYDSAGNPIDQVTIDSPDRDYSVTNTTETQELIVELGEEIDRLEDMKTDDSGAGGTGDSGVDASGFFQSVEDALTGLFGFAGSGLSGAIQGLMIVFGGLIALSILLNSLLP</sequence>
<dbReference type="Proteomes" id="UP000663305">
    <property type="component" value="Chromosome"/>
</dbReference>
<feature type="domain" description="Envelope protein N-terminal" evidence="2">
    <location>
        <begin position="59"/>
        <end position="338"/>
    </location>
</feature>
<proteinExistence type="predicted"/>
<dbReference type="Pfam" id="PF26255">
    <property type="entry name" value="Viral_env_HRPV"/>
    <property type="match status" value="1"/>
</dbReference>
<dbReference type="RefSeq" id="WP_229125799.1">
    <property type="nucleotide sequence ID" value="NZ_CP064789.1"/>
</dbReference>
<feature type="transmembrane region" description="Helical" evidence="1">
    <location>
        <begin position="518"/>
        <end position="540"/>
    </location>
</feature>
<accession>A0A897NM54</accession>
<dbReference type="InterPro" id="IPR058677">
    <property type="entry name" value="ORF4_N"/>
</dbReference>
<evidence type="ECO:0000256" key="1">
    <source>
        <dbReference type="SAM" id="Phobius"/>
    </source>
</evidence>
<organism evidence="3 4">
    <name type="scientific">Halapricum desulfuricans</name>
    <dbReference type="NCBI Taxonomy" id="2841257"/>
    <lineage>
        <taxon>Archaea</taxon>
        <taxon>Methanobacteriati</taxon>
        <taxon>Methanobacteriota</taxon>
        <taxon>Stenosarchaea group</taxon>
        <taxon>Halobacteria</taxon>
        <taxon>Halobacteriales</taxon>
        <taxon>Haloarculaceae</taxon>
        <taxon>Halapricum</taxon>
    </lineage>
</organism>
<evidence type="ECO:0000313" key="3">
    <source>
        <dbReference type="EMBL" id="QSG11296.1"/>
    </source>
</evidence>
<keyword evidence="1" id="KW-0472">Membrane</keyword>
<keyword evidence="1" id="KW-1133">Transmembrane helix</keyword>
<gene>
    <name evidence="3" type="ORF">HSBGL_0866</name>
</gene>
<protein>
    <recommendedName>
        <fullName evidence="2">Envelope protein N-terminal domain-containing protein</fullName>
    </recommendedName>
</protein>
<evidence type="ECO:0000313" key="4">
    <source>
        <dbReference type="Proteomes" id="UP000663305"/>
    </source>
</evidence>
<dbReference type="GeneID" id="68860396"/>
<reference evidence="3" key="1">
    <citation type="submission" date="2020-11" db="EMBL/GenBank/DDBJ databases">
        <title>Carbohydrate-dependent, anaerobic sulfur respiration: A novel catabolism in halophilic archaea.</title>
        <authorList>
            <person name="Sorokin D.Y."/>
            <person name="Messina E."/>
            <person name="Smedile F."/>
            <person name="La Cono V."/>
            <person name="Hallsworth J.E."/>
            <person name="Yakimov M.M."/>
        </authorList>
    </citation>
    <scope>NUCLEOTIDE SEQUENCE</scope>
    <source>
        <strain evidence="3">HSR-Bgl</strain>
    </source>
</reference>
<keyword evidence="1" id="KW-0812">Transmembrane</keyword>
<name>A0A897NM54_9EURY</name>
<evidence type="ECO:0000259" key="2">
    <source>
        <dbReference type="Pfam" id="PF26255"/>
    </source>
</evidence>